<dbReference type="Proteomes" id="UP000193207">
    <property type="component" value="Unassembled WGS sequence"/>
</dbReference>
<protein>
    <submittedName>
        <fullName evidence="1">Uncharacterized protein</fullName>
    </submittedName>
</protein>
<reference evidence="1 2" key="1">
    <citation type="submission" date="2017-03" db="EMBL/GenBank/DDBJ databases">
        <authorList>
            <person name="Afonso C.L."/>
            <person name="Miller P.J."/>
            <person name="Scott M.A."/>
            <person name="Spackman E."/>
            <person name="Goraichik I."/>
            <person name="Dimitrov K.M."/>
            <person name="Suarez D.L."/>
            <person name="Swayne D.E."/>
        </authorList>
    </citation>
    <scope>NUCLEOTIDE SEQUENCE [LARGE SCALE GENOMIC DNA]</scope>
    <source>
        <strain evidence="1 2">CECT 8110</strain>
    </source>
</reference>
<accession>A0A1X6Y5Q3</accession>
<gene>
    <name evidence="1" type="ORF">ROH8110_00090</name>
</gene>
<proteinExistence type="predicted"/>
<organism evidence="1 2">
    <name type="scientific">Roseovarius halotolerans</name>
    <dbReference type="NCBI Taxonomy" id="505353"/>
    <lineage>
        <taxon>Bacteria</taxon>
        <taxon>Pseudomonadati</taxon>
        <taxon>Pseudomonadota</taxon>
        <taxon>Alphaproteobacteria</taxon>
        <taxon>Rhodobacterales</taxon>
        <taxon>Roseobacteraceae</taxon>
        <taxon>Roseovarius</taxon>
    </lineage>
</organism>
<sequence length="98" mass="11156">MITLSQQLDAIADLAKHDPDIDRICVVPGGIEIEMSRDLGEWQGLEISFRISWIDLQTFGVDVLTMIEYERGKLDDSQKLYQEGTEIPDGLPQVAYWD</sequence>
<dbReference type="RefSeq" id="WP_085815839.1">
    <property type="nucleotide sequence ID" value="NZ_FWFU01000001.1"/>
</dbReference>
<evidence type="ECO:0000313" key="1">
    <source>
        <dbReference type="EMBL" id="SLN11336.1"/>
    </source>
</evidence>
<name>A0A1X6Y5Q3_9RHOB</name>
<dbReference type="AlphaFoldDB" id="A0A1X6Y5Q3"/>
<dbReference type="EMBL" id="FWFU01000001">
    <property type="protein sequence ID" value="SLN11336.1"/>
    <property type="molecule type" value="Genomic_DNA"/>
</dbReference>
<keyword evidence="2" id="KW-1185">Reference proteome</keyword>
<evidence type="ECO:0000313" key="2">
    <source>
        <dbReference type="Proteomes" id="UP000193207"/>
    </source>
</evidence>